<proteinExistence type="predicted"/>
<evidence type="ECO:0000256" key="4">
    <source>
        <dbReference type="ARBA" id="ARBA00023319"/>
    </source>
</evidence>
<dbReference type="OMA" id="YYCASEL"/>
<keyword evidence="6" id="KW-0472">Membrane</keyword>
<keyword evidence="9" id="KW-1185">Reference proteome</keyword>
<keyword evidence="4" id="KW-0393">Immunoglobulin domain</keyword>
<evidence type="ECO:0000313" key="9">
    <source>
        <dbReference type="Proteomes" id="UP001142055"/>
    </source>
</evidence>
<feature type="domain" description="Ig-like" evidence="7">
    <location>
        <begin position="236"/>
        <end position="322"/>
    </location>
</feature>
<sequence length="571" mass="65056">MHCKHPNHLKRATEHSFLHADIGEFQCQHLLKPYMIDDFQSIDKPISAIKGKNMTFYCKVATSSLDKVQFKWIKDNEVMDQKYPRVKYETLTTPYSDNATLYTNVFTLINVEDEDQGNYQCMASNSYDSVYSHKFKVNVHVLPYFIKKPQNVTVKVGNTARLECAAGGQPIPNISWQKEAGNFPAATERRVRFYPKDDVYFIVDISHKDNGTYTCNASNDAGTVITTVHLNVIEPPSFVRKMVDKESQAGSTVSLQCMAAGSPMPKVTWFKDGVLLEQTERHFFTAEGQVLIIVKLKTSDEGRYSCNITNGYGTEQDSVHLKVFSSISVQHSMPANVVKASLGGDTWTMLLGFIRSNASIILIIITCVLFNSIIWIGVICINRRRQLAKMNDNDVEDHFEPDYDEDEECFDNNLSTNLEQIRTTTPLYPNRTKFEYQSDNESESSSARDSGIEGRSCPSTGYDNDQDYFSHAADNVLSNYSHGRVWQPVNLNIRNANVQPRPMSIMLPNESMTFIRNPQLVEQQTRTLDKREQKSYAKKMRDHRISLQKQMGNSQLKTFNLSYSSNDIQKI</sequence>
<dbReference type="InterPro" id="IPR003598">
    <property type="entry name" value="Ig_sub2"/>
</dbReference>
<dbReference type="Gene3D" id="2.60.40.10">
    <property type="entry name" value="Immunoglobulins"/>
    <property type="match status" value="3"/>
</dbReference>
<evidence type="ECO:0000259" key="7">
    <source>
        <dbReference type="PROSITE" id="PS50835"/>
    </source>
</evidence>
<keyword evidence="1" id="KW-0732">Signal</keyword>
<dbReference type="FunFam" id="2.60.40.10:FF:000161">
    <property type="entry name" value="Leucine rich repeats and immunoglobulin like domains 2"/>
    <property type="match status" value="1"/>
</dbReference>
<dbReference type="SMART" id="SM00409">
    <property type="entry name" value="IG"/>
    <property type="match status" value="3"/>
</dbReference>
<gene>
    <name evidence="8" type="ORF">RDWZM_001121</name>
</gene>
<dbReference type="FunFam" id="2.60.40.10:FF:000032">
    <property type="entry name" value="palladin isoform X1"/>
    <property type="match status" value="1"/>
</dbReference>
<dbReference type="InterPro" id="IPR013783">
    <property type="entry name" value="Ig-like_fold"/>
</dbReference>
<dbReference type="Pfam" id="PF07679">
    <property type="entry name" value="I-set"/>
    <property type="match status" value="2"/>
</dbReference>
<reference evidence="8" key="1">
    <citation type="submission" date="2022-12" db="EMBL/GenBank/DDBJ databases">
        <title>Genome assemblies of Blomia tropicalis.</title>
        <authorList>
            <person name="Cui Y."/>
        </authorList>
    </citation>
    <scope>NUCLEOTIDE SEQUENCE</scope>
    <source>
        <tissue evidence="8">Adult mites</tissue>
    </source>
</reference>
<feature type="domain" description="Ig-like" evidence="7">
    <location>
        <begin position="33"/>
        <end position="138"/>
    </location>
</feature>
<dbReference type="InterPro" id="IPR051170">
    <property type="entry name" value="Neural/epithelial_adhesion"/>
</dbReference>
<dbReference type="Proteomes" id="UP001142055">
    <property type="component" value="Chromosome 1"/>
</dbReference>
<dbReference type="InterPro" id="IPR003599">
    <property type="entry name" value="Ig_sub"/>
</dbReference>
<feature type="region of interest" description="Disordered" evidence="5">
    <location>
        <begin position="429"/>
        <end position="459"/>
    </location>
</feature>
<dbReference type="SUPFAM" id="SSF48726">
    <property type="entry name" value="Immunoglobulin"/>
    <property type="match status" value="3"/>
</dbReference>
<keyword evidence="2" id="KW-0677">Repeat</keyword>
<evidence type="ECO:0000313" key="8">
    <source>
        <dbReference type="EMBL" id="KAJ6222576.1"/>
    </source>
</evidence>
<dbReference type="PANTHER" id="PTHR12231:SF253">
    <property type="entry name" value="DPR-INTERACTING PROTEIN ETA, ISOFORM B-RELATED"/>
    <property type="match status" value="1"/>
</dbReference>
<dbReference type="SMART" id="SM00408">
    <property type="entry name" value="IGc2"/>
    <property type="match status" value="3"/>
</dbReference>
<organism evidence="8 9">
    <name type="scientific">Blomia tropicalis</name>
    <name type="common">Mite</name>
    <dbReference type="NCBI Taxonomy" id="40697"/>
    <lineage>
        <taxon>Eukaryota</taxon>
        <taxon>Metazoa</taxon>
        <taxon>Ecdysozoa</taxon>
        <taxon>Arthropoda</taxon>
        <taxon>Chelicerata</taxon>
        <taxon>Arachnida</taxon>
        <taxon>Acari</taxon>
        <taxon>Acariformes</taxon>
        <taxon>Sarcoptiformes</taxon>
        <taxon>Astigmata</taxon>
        <taxon>Glycyphagoidea</taxon>
        <taxon>Echimyopodidae</taxon>
        <taxon>Blomia</taxon>
    </lineage>
</organism>
<keyword evidence="6" id="KW-1133">Transmembrane helix</keyword>
<evidence type="ECO:0000256" key="3">
    <source>
        <dbReference type="ARBA" id="ARBA00023157"/>
    </source>
</evidence>
<accession>A0A9Q0RQB5</accession>
<dbReference type="PANTHER" id="PTHR12231">
    <property type="entry name" value="CTX-RELATED TYPE I TRANSMEMBRANE PROTEIN"/>
    <property type="match status" value="1"/>
</dbReference>
<feature type="compositionally biased region" description="Polar residues" evidence="5">
    <location>
        <begin position="435"/>
        <end position="448"/>
    </location>
</feature>
<dbReference type="InterPro" id="IPR013098">
    <property type="entry name" value="Ig_I-set"/>
</dbReference>
<dbReference type="AlphaFoldDB" id="A0A9Q0RQB5"/>
<dbReference type="Pfam" id="PF13927">
    <property type="entry name" value="Ig_3"/>
    <property type="match status" value="1"/>
</dbReference>
<feature type="transmembrane region" description="Helical" evidence="6">
    <location>
        <begin position="358"/>
        <end position="381"/>
    </location>
</feature>
<evidence type="ECO:0000256" key="2">
    <source>
        <dbReference type="ARBA" id="ARBA00022737"/>
    </source>
</evidence>
<keyword evidence="6" id="KW-0812">Transmembrane</keyword>
<comment type="caution">
    <text evidence="8">The sequence shown here is derived from an EMBL/GenBank/DDBJ whole genome shotgun (WGS) entry which is preliminary data.</text>
</comment>
<evidence type="ECO:0000256" key="5">
    <source>
        <dbReference type="SAM" id="MobiDB-lite"/>
    </source>
</evidence>
<keyword evidence="3" id="KW-1015">Disulfide bond</keyword>
<protein>
    <recommendedName>
        <fullName evidence="7">Ig-like domain-containing protein</fullName>
    </recommendedName>
</protein>
<dbReference type="EMBL" id="JAPWDV010000001">
    <property type="protein sequence ID" value="KAJ6222576.1"/>
    <property type="molecule type" value="Genomic_DNA"/>
</dbReference>
<name>A0A9Q0RQB5_BLOTA</name>
<dbReference type="InterPro" id="IPR007110">
    <property type="entry name" value="Ig-like_dom"/>
</dbReference>
<feature type="domain" description="Ig-like" evidence="7">
    <location>
        <begin position="143"/>
        <end position="231"/>
    </location>
</feature>
<evidence type="ECO:0000256" key="6">
    <source>
        <dbReference type="SAM" id="Phobius"/>
    </source>
</evidence>
<dbReference type="PROSITE" id="PS50835">
    <property type="entry name" value="IG_LIKE"/>
    <property type="match status" value="3"/>
</dbReference>
<dbReference type="InterPro" id="IPR036179">
    <property type="entry name" value="Ig-like_dom_sf"/>
</dbReference>
<evidence type="ECO:0000256" key="1">
    <source>
        <dbReference type="ARBA" id="ARBA00022729"/>
    </source>
</evidence>